<dbReference type="EMBL" id="JBBKTX010000010">
    <property type="protein sequence ID" value="MFK4752729.1"/>
    <property type="molecule type" value="Genomic_DNA"/>
</dbReference>
<name>A0ABW8NID6_9GAMM</name>
<dbReference type="PIRSF" id="PIRSF012641">
    <property type="entry name" value="UCP012641"/>
    <property type="match status" value="1"/>
</dbReference>
<protein>
    <submittedName>
        <fullName evidence="2">Zinc-binding peptidase</fullName>
    </submittedName>
</protein>
<dbReference type="InterPro" id="IPR031321">
    <property type="entry name" value="UCP012641"/>
</dbReference>
<dbReference type="Pfam" id="PF15887">
    <property type="entry name" value="Peptidase_Mx"/>
    <property type="match status" value="1"/>
</dbReference>
<dbReference type="InterPro" id="IPR011201">
    <property type="entry name" value="Zinc-ribbon_6_bact"/>
</dbReference>
<accession>A0ABW8NID6</accession>
<dbReference type="Proteomes" id="UP001620597">
    <property type="component" value="Unassembled WGS sequence"/>
</dbReference>
<keyword evidence="3" id="KW-1185">Reference proteome</keyword>
<feature type="domain" description="Zinc-ribbon" evidence="1">
    <location>
        <begin position="3"/>
        <end position="95"/>
    </location>
</feature>
<sequence length="366" mass="42035">MKLFQCSKCQHVLYFENTLCERCQSPLGYLPELEQLVPLIRADQESSWEASEIPGARWRYCDNHQQNVCNWLVAADSTDTLCSACRLNRHIPNLARSGHQHAWRMLEIAKHRLVYSLFRFRLPLASKQDQPDSGLAFDFIDEDGALPEGVAATTGHADGLVTINLNEADNVEREQIREDMDESYRTLIGHFRHEIGHYYWELLVQPDDSVLSRFRECFGDERADYGETMARYYQQGAPSSWRQQFVSAYATSHPWEDWAETWAHYLHLIDMLETAFAFGLSLAPLSGGSQLCTQAVFDPYQQQDFSVILDVCLPVTYAVNSLNRSMGQPDLYPFVLTDAVVAKLTFIHELLWQWRQTTPIATVTQI</sequence>
<dbReference type="RefSeq" id="WP_416205922.1">
    <property type="nucleotide sequence ID" value="NZ_JBBKTX010000010.1"/>
</dbReference>
<evidence type="ECO:0000313" key="2">
    <source>
        <dbReference type="EMBL" id="MFK4752729.1"/>
    </source>
</evidence>
<reference evidence="2 3" key="1">
    <citation type="submission" date="2024-03" db="EMBL/GenBank/DDBJ databases">
        <title>High-quality draft genome sequence of Oceanobacter sp. wDCs-4.</title>
        <authorList>
            <person name="Dong C."/>
        </authorList>
    </citation>
    <scope>NUCLEOTIDE SEQUENCE [LARGE SCALE GENOMIC DNA]</scope>
    <source>
        <strain evidence="3">wDCs-4</strain>
    </source>
</reference>
<dbReference type="Pfam" id="PF10005">
    <property type="entry name" value="Zn_ribbon_DZR_6"/>
    <property type="match status" value="1"/>
</dbReference>
<proteinExistence type="predicted"/>
<organism evidence="2 3">
    <name type="scientific">Oceanobacter antarcticus</name>
    <dbReference type="NCBI Taxonomy" id="3133425"/>
    <lineage>
        <taxon>Bacteria</taxon>
        <taxon>Pseudomonadati</taxon>
        <taxon>Pseudomonadota</taxon>
        <taxon>Gammaproteobacteria</taxon>
        <taxon>Oceanospirillales</taxon>
        <taxon>Oceanospirillaceae</taxon>
        <taxon>Oceanobacter</taxon>
    </lineage>
</organism>
<gene>
    <name evidence="2" type="ORF">WG929_09955</name>
</gene>
<evidence type="ECO:0000259" key="1">
    <source>
        <dbReference type="Pfam" id="PF10005"/>
    </source>
</evidence>
<comment type="caution">
    <text evidence="2">The sequence shown here is derived from an EMBL/GenBank/DDBJ whole genome shotgun (WGS) entry which is preliminary data.</text>
</comment>
<evidence type="ECO:0000313" key="3">
    <source>
        <dbReference type="Proteomes" id="UP001620597"/>
    </source>
</evidence>
<dbReference type="Gene3D" id="3.40.390.70">
    <property type="match status" value="1"/>
</dbReference>